<dbReference type="Proteomes" id="UP001501565">
    <property type="component" value="Unassembled WGS sequence"/>
</dbReference>
<evidence type="ECO:0000313" key="1">
    <source>
        <dbReference type="EMBL" id="GAA3919901.1"/>
    </source>
</evidence>
<sequence>MLLIFAATLILMSMVFFLFLILRRASPRLTEKDFQATLTQAISGNLTTDEWLVFLSMPIQHDPWLEAVRQKLFQIDEDYSIRSVVSAELPKCMFSREGLELLKDVQQNIPKRPYREF</sequence>
<proteinExistence type="predicted"/>
<gene>
    <name evidence="1" type="ORF">GCM10022277_14280</name>
</gene>
<reference evidence="2" key="1">
    <citation type="journal article" date="2019" name="Int. J. Syst. Evol. Microbiol.">
        <title>The Global Catalogue of Microorganisms (GCM) 10K type strain sequencing project: providing services to taxonomists for standard genome sequencing and annotation.</title>
        <authorList>
            <consortium name="The Broad Institute Genomics Platform"/>
            <consortium name="The Broad Institute Genome Sequencing Center for Infectious Disease"/>
            <person name="Wu L."/>
            <person name="Ma J."/>
        </authorList>
    </citation>
    <scope>NUCLEOTIDE SEQUENCE [LARGE SCALE GENOMIC DNA]</scope>
    <source>
        <strain evidence="2">JCM 17551</strain>
    </source>
</reference>
<evidence type="ECO:0000313" key="2">
    <source>
        <dbReference type="Proteomes" id="UP001501565"/>
    </source>
</evidence>
<comment type="caution">
    <text evidence="1">The sequence shown here is derived from an EMBL/GenBank/DDBJ whole genome shotgun (WGS) entry which is preliminary data.</text>
</comment>
<keyword evidence="2" id="KW-1185">Reference proteome</keyword>
<organism evidence="1 2">
    <name type="scientific">Litoribacillus peritrichatus</name>
    <dbReference type="NCBI Taxonomy" id="718191"/>
    <lineage>
        <taxon>Bacteria</taxon>
        <taxon>Pseudomonadati</taxon>
        <taxon>Pseudomonadota</taxon>
        <taxon>Gammaproteobacteria</taxon>
        <taxon>Oceanospirillales</taxon>
        <taxon>Oceanospirillaceae</taxon>
        <taxon>Litoribacillus</taxon>
    </lineage>
</organism>
<protein>
    <submittedName>
        <fullName evidence="1">Uncharacterized protein</fullName>
    </submittedName>
</protein>
<dbReference type="EMBL" id="BAABBN010000004">
    <property type="protein sequence ID" value="GAA3919901.1"/>
    <property type="molecule type" value="Genomic_DNA"/>
</dbReference>
<dbReference type="RefSeq" id="WP_344796940.1">
    <property type="nucleotide sequence ID" value="NZ_BAABBN010000004.1"/>
</dbReference>
<accession>A0ABP7MC27</accession>
<name>A0ABP7MC27_9GAMM</name>